<comment type="caution">
    <text evidence="1">The sequence shown here is derived from an EMBL/GenBank/DDBJ whole genome shotgun (WGS) entry which is preliminary data.</text>
</comment>
<sequence length="212" mass="22240">PYNLFEDALNAVEDGGTICVGEKGAFVNSSDDKPLVINKNVTITSKSDTAPEISIRKAGVVLGGNVSFKNVVLSLVNGNHALIAANGYTLTLDNVTYFQNTRKVHIVGGTLYDKNGVSLSPTVGEKSKIVLSGNKTHFGNIYAGSINGSFDKDVEIDINGVTGKNIGKVYSCGAKEGYYNSDNFLDPNNEPTAPTAGSAVYGVTGNVNINLS</sequence>
<protein>
    <submittedName>
        <fullName evidence="1">Uncharacterized protein</fullName>
    </submittedName>
</protein>
<name>K1SUL7_9ZZZZ</name>
<gene>
    <name evidence="1" type="ORF">LEA_10885</name>
</gene>
<accession>K1SUL7</accession>
<dbReference type="EMBL" id="AJWY01007330">
    <property type="protein sequence ID" value="EKC64312.1"/>
    <property type="molecule type" value="Genomic_DNA"/>
</dbReference>
<feature type="non-terminal residue" evidence="1">
    <location>
        <position position="1"/>
    </location>
</feature>
<dbReference type="AlphaFoldDB" id="K1SUL7"/>
<proteinExistence type="predicted"/>
<organism evidence="1">
    <name type="scientific">human gut metagenome</name>
    <dbReference type="NCBI Taxonomy" id="408170"/>
    <lineage>
        <taxon>unclassified sequences</taxon>
        <taxon>metagenomes</taxon>
        <taxon>organismal metagenomes</taxon>
    </lineage>
</organism>
<reference evidence="1" key="1">
    <citation type="journal article" date="2013" name="Environ. Microbiol.">
        <title>Microbiota from the distal guts of lean and obese adolescents exhibit partial functional redundancy besides clear differences in community structure.</title>
        <authorList>
            <person name="Ferrer M."/>
            <person name="Ruiz A."/>
            <person name="Lanza F."/>
            <person name="Haange S.B."/>
            <person name="Oberbach A."/>
            <person name="Till H."/>
            <person name="Bargiela R."/>
            <person name="Campoy C."/>
            <person name="Segura M.T."/>
            <person name="Richter M."/>
            <person name="von Bergen M."/>
            <person name="Seifert J."/>
            <person name="Suarez A."/>
        </authorList>
    </citation>
    <scope>NUCLEOTIDE SEQUENCE</scope>
</reference>
<evidence type="ECO:0000313" key="1">
    <source>
        <dbReference type="EMBL" id="EKC64312.1"/>
    </source>
</evidence>
<feature type="non-terminal residue" evidence="1">
    <location>
        <position position="212"/>
    </location>
</feature>